<dbReference type="GO" id="GO:0005891">
    <property type="term" value="C:voltage-gated calcium channel complex"/>
    <property type="evidence" value="ECO:0007669"/>
    <property type="project" value="TreeGrafter"/>
</dbReference>
<evidence type="ECO:0000313" key="15">
    <source>
        <dbReference type="EMBL" id="QBP05234.1"/>
    </source>
</evidence>
<evidence type="ECO:0000259" key="14">
    <source>
        <dbReference type="Pfam" id="PF00520"/>
    </source>
</evidence>
<feature type="compositionally biased region" description="Gly residues" evidence="13">
    <location>
        <begin position="69"/>
        <end position="98"/>
    </location>
</feature>
<dbReference type="InterPro" id="IPR005821">
    <property type="entry name" value="Ion_trans_dom"/>
</dbReference>
<evidence type="ECO:0000256" key="9">
    <source>
        <dbReference type="ARBA" id="ARBA00023065"/>
    </source>
</evidence>
<keyword evidence="6" id="KW-0106">Calcium</keyword>
<keyword evidence="3" id="KW-0109">Calcium transport</keyword>
<evidence type="ECO:0000256" key="10">
    <source>
        <dbReference type="ARBA" id="ARBA00023136"/>
    </source>
</evidence>
<dbReference type="PANTHER" id="PTHR45628">
    <property type="entry name" value="VOLTAGE-DEPENDENT CALCIUM CHANNEL TYPE A SUBUNIT ALPHA-1"/>
    <property type="match status" value="1"/>
</dbReference>
<keyword evidence="11" id="KW-0325">Glycoprotein</keyword>
<dbReference type="GO" id="GO:0098703">
    <property type="term" value="P:calcium ion import across plasma membrane"/>
    <property type="evidence" value="ECO:0007669"/>
    <property type="project" value="TreeGrafter"/>
</dbReference>
<dbReference type="GO" id="GO:0007268">
    <property type="term" value="P:chemical synaptic transmission"/>
    <property type="evidence" value="ECO:0007669"/>
    <property type="project" value="TreeGrafter"/>
</dbReference>
<evidence type="ECO:0000256" key="13">
    <source>
        <dbReference type="SAM" id="MobiDB-lite"/>
    </source>
</evidence>
<evidence type="ECO:0000256" key="5">
    <source>
        <dbReference type="ARBA" id="ARBA00022692"/>
    </source>
</evidence>
<keyword evidence="10" id="KW-0472">Membrane</keyword>
<dbReference type="FunFam" id="1.20.120.350:FF:000015">
    <property type="entry name" value="Voltage-dependent N-type calcium channel subunit alpha"/>
    <property type="match status" value="1"/>
</dbReference>
<evidence type="ECO:0000256" key="8">
    <source>
        <dbReference type="ARBA" id="ARBA00022989"/>
    </source>
</evidence>
<dbReference type="EMBL" id="MH726138">
    <property type="protein sequence ID" value="QBP05234.1"/>
    <property type="molecule type" value="mRNA"/>
</dbReference>
<dbReference type="GO" id="GO:0008331">
    <property type="term" value="F:high voltage-gated calcium channel activity"/>
    <property type="evidence" value="ECO:0007669"/>
    <property type="project" value="TreeGrafter"/>
</dbReference>
<dbReference type="InterPro" id="IPR027359">
    <property type="entry name" value="Volt_channel_dom_sf"/>
</dbReference>
<accession>A0A482IBY5</accession>
<evidence type="ECO:0000256" key="1">
    <source>
        <dbReference type="ARBA" id="ARBA00004141"/>
    </source>
</evidence>
<evidence type="ECO:0000256" key="7">
    <source>
        <dbReference type="ARBA" id="ARBA00022882"/>
    </source>
</evidence>
<feature type="region of interest" description="Disordered" evidence="13">
    <location>
        <begin position="67"/>
        <end position="205"/>
    </location>
</feature>
<dbReference type="InterPro" id="IPR050599">
    <property type="entry name" value="VDCC_alpha-1_subunit"/>
</dbReference>
<evidence type="ECO:0000256" key="12">
    <source>
        <dbReference type="ARBA" id="ARBA00023303"/>
    </source>
</evidence>
<proteinExistence type="evidence at transcript level"/>
<feature type="compositionally biased region" description="Basic residues" evidence="13">
    <location>
        <begin position="106"/>
        <end position="122"/>
    </location>
</feature>
<keyword evidence="2" id="KW-0813">Transport</keyword>
<protein>
    <submittedName>
        <fullName evidence="15">Voltage-dependent R-type calcium channel 2c</fullName>
    </submittedName>
</protein>
<dbReference type="AlphaFoldDB" id="A0A482IBY5"/>
<keyword evidence="5" id="KW-0812">Transmembrane</keyword>
<evidence type="ECO:0000256" key="6">
    <source>
        <dbReference type="ARBA" id="ARBA00022837"/>
    </source>
</evidence>
<comment type="subcellular location">
    <subcellularLocation>
        <location evidence="1">Membrane</location>
        <topology evidence="1">Multi-pass membrane protein</topology>
    </subcellularLocation>
</comment>
<dbReference type="Gene3D" id="1.20.120.350">
    <property type="entry name" value="Voltage-gated potassium channels. Chain C"/>
    <property type="match status" value="1"/>
</dbReference>
<sequence>MMTTSGDGTAVACVEVTVWECEPETPSRRPWHGLGPCQGMGGVAGLTLAQHGGSFIAGQFLVPSHGSAAGAGGGAVRPRGFGNGSAGSGSGSGSGDVAGGEESPPHQRRWRRGRRWPGHRARGPPTAMRGDEASPLSSDLANRGGAGIQQQQTMVGSGPAAGGGGMGGMGGGAGGGGAGTRGGGGGGGGGGAGGPGGPGQRAYKQTMAQRARSMALYNPMPARRGCLDPNRSLFILGEDNPFRKLAKRITDGRLVGGYVLSFSALDSSVVPGITPFEWMILTTIIANCIVLALEQHLPDEDKTPLSKKLEETEPYFIAIFCFEAGIKILALGFLLHKGSYLRNGWNVMDFVVVVTG</sequence>
<keyword evidence="4" id="KW-0107">Calcium channel</keyword>
<dbReference type="SUPFAM" id="SSF81324">
    <property type="entry name" value="Voltage-gated potassium channels"/>
    <property type="match status" value="1"/>
</dbReference>
<keyword evidence="7" id="KW-0851">Voltage-gated channel</keyword>
<reference evidence="15" key="1">
    <citation type="journal article" date="2019" name="Mar. Genomics">
        <title>Genomic discovery of ion channel genes in the central nervous system of the lamprey Petromyzon marinus.</title>
        <authorList>
            <person name="Northcutt A.J."/>
            <person name="Hough R.A."/>
            <person name="Frese A.N."/>
            <person name="McClellan A.D."/>
            <person name="Schulz D.J."/>
        </authorList>
    </citation>
    <scope>NUCLEOTIDE SEQUENCE</scope>
</reference>
<keyword evidence="12" id="KW-0407">Ion channel</keyword>
<dbReference type="PANTHER" id="PTHR45628:SF7">
    <property type="entry name" value="VOLTAGE-DEPENDENT CALCIUM CHANNEL TYPE A SUBUNIT ALPHA-1"/>
    <property type="match status" value="1"/>
</dbReference>
<dbReference type="Pfam" id="PF00520">
    <property type="entry name" value="Ion_trans"/>
    <property type="match status" value="1"/>
</dbReference>
<dbReference type="GO" id="GO:0043025">
    <property type="term" value="C:neuronal cell body"/>
    <property type="evidence" value="ECO:0007669"/>
    <property type="project" value="TreeGrafter"/>
</dbReference>
<keyword evidence="8" id="KW-1133">Transmembrane helix</keyword>
<feature type="compositionally biased region" description="Gly residues" evidence="13">
    <location>
        <begin position="159"/>
        <end position="199"/>
    </location>
</feature>
<feature type="domain" description="Ion transport" evidence="14">
    <location>
        <begin position="275"/>
        <end position="355"/>
    </location>
</feature>
<evidence type="ECO:0000256" key="11">
    <source>
        <dbReference type="ARBA" id="ARBA00023180"/>
    </source>
</evidence>
<evidence type="ECO:0000256" key="3">
    <source>
        <dbReference type="ARBA" id="ARBA00022568"/>
    </source>
</evidence>
<name>A0A482IBY5_PETMA</name>
<evidence type="ECO:0000256" key="4">
    <source>
        <dbReference type="ARBA" id="ARBA00022673"/>
    </source>
</evidence>
<keyword evidence="9" id="KW-0406">Ion transport</keyword>
<organism evidence="15">
    <name type="scientific">Petromyzon marinus</name>
    <name type="common">Sea lamprey</name>
    <dbReference type="NCBI Taxonomy" id="7757"/>
    <lineage>
        <taxon>Eukaryota</taxon>
        <taxon>Metazoa</taxon>
        <taxon>Chordata</taxon>
        <taxon>Craniata</taxon>
        <taxon>Vertebrata</taxon>
        <taxon>Cyclostomata</taxon>
        <taxon>Hyperoartia</taxon>
        <taxon>Petromyzontiformes</taxon>
        <taxon>Petromyzontidae</taxon>
        <taxon>Petromyzon</taxon>
    </lineage>
</organism>
<evidence type="ECO:0000256" key="2">
    <source>
        <dbReference type="ARBA" id="ARBA00022448"/>
    </source>
</evidence>
<dbReference type="GO" id="GO:0045202">
    <property type="term" value="C:synapse"/>
    <property type="evidence" value="ECO:0007669"/>
    <property type="project" value="GOC"/>
</dbReference>